<name>A0A1X7IX68_9BACL</name>
<evidence type="ECO:0000313" key="2">
    <source>
        <dbReference type="Proteomes" id="UP000193834"/>
    </source>
</evidence>
<sequence>MKLQAILIFSIEGQFIKGDLYIPNTLSLKDIRDTFGEPIEIKESVGSHGSYKESILTYKNASFTFESIEDVDHIKWYTIKEPNIFTIRGVSVGSTASEVIQAYDKGFYNFHVSDDMIFFGEKTGMSFKLNKGIVIEIKVWFMYE</sequence>
<evidence type="ECO:0000313" key="1">
    <source>
        <dbReference type="EMBL" id="SMG19867.1"/>
    </source>
</evidence>
<dbReference type="AlphaFoldDB" id="A0A1X7IX68"/>
<gene>
    <name evidence="1" type="ORF">SAMN06295960_0967</name>
</gene>
<dbReference type="EMBL" id="FXAZ01000001">
    <property type="protein sequence ID" value="SMG19867.1"/>
    <property type="molecule type" value="Genomic_DNA"/>
</dbReference>
<accession>A0A1X7IX68</accession>
<dbReference type="RefSeq" id="WP_085493168.1">
    <property type="nucleotide sequence ID" value="NZ_FXAZ01000001.1"/>
</dbReference>
<organism evidence="1 2">
    <name type="scientific">Paenibacillus aquistagni</name>
    <dbReference type="NCBI Taxonomy" id="1852522"/>
    <lineage>
        <taxon>Bacteria</taxon>
        <taxon>Bacillati</taxon>
        <taxon>Bacillota</taxon>
        <taxon>Bacilli</taxon>
        <taxon>Bacillales</taxon>
        <taxon>Paenibacillaceae</taxon>
        <taxon>Paenibacillus</taxon>
    </lineage>
</organism>
<keyword evidence="2" id="KW-1185">Reference proteome</keyword>
<dbReference type="Proteomes" id="UP000193834">
    <property type="component" value="Unassembled WGS sequence"/>
</dbReference>
<reference evidence="1 2" key="1">
    <citation type="submission" date="2017-04" db="EMBL/GenBank/DDBJ databases">
        <authorList>
            <person name="Afonso C.L."/>
            <person name="Miller P.J."/>
            <person name="Scott M.A."/>
            <person name="Spackman E."/>
            <person name="Goraichik I."/>
            <person name="Dimitrov K.M."/>
            <person name="Suarez D.L."/>
            <person name="Swayne D.E."/>
        </authorList>
    </citation>
    <scope>NUCLEOTIDE SEQUENCE [LARGE SCALE GENOMIC DNA]</scope>
    <source>
        <strain evidence="1 2">11</strain>
    </source>
</reference>
<dbReference type="STRING" id="1852522.SAMN06295960_0967"/>
<proteinExistence type="predicted"/>
<protein>
    <submittedName>
        <fullName evidence="1">Uncharacterized protein</fullName>
    </submittedName>
</protein>